<proteinExistence type="predicted"/>
<dbReference type="RefSeq" id="WP_067522033.1">
    <property type="nucleotide sequence ID" value="NZ_JABELX010000011.1"/>
</dbReference>
<name>A0A849CEE0_9NOCA</name>
<organism evidence="1 2">
    <name type="scientific">Nocardia uniformis</name>
    <dbReference type="NCBI Taxonomy" id="53432"/>
    <lineage>
        <taxon>Bacteria</taxon>
        <taxon>Bacillati</taxon>
        <taxon>Actinomycetota</taxon>
        <taxon>Actinomycetes</taxon>
        <taxon>Mycobacteriales</taxon>
        <taxon>Nocardiaceae</taxon>
        <taxon>Nocardia</taxon>
    </lineage>
</organism>
<reference evidence="1 2" key="1">
    <citation type="submission" date="2020-05" db="EMBL/GenBank/DDBJ databases">
        <title>MicrobeNet Type strains.</title>
        <authorList>
            <person name="Nicholson A.C."/>
        </authorList>
    </citation>
    <scope>NUCLEOTIDE SEQUENCE [LARGE SCALE GENOMIC DNA]</scope>
    <source>
        <strain evidence="1 2">JCM 3224</strain>
    </source>
</reference>
<keyword evidence="2" id="KW-1185">Reference proteome</keyword>
<sequence>MVVDTTTRAAERRPRGVLCLFCKDRVAGYEGSYGDGAPLALGCRCSPRDTAEWEPRVTAATAQYLDRTARLEHYRTNAERLAALIADVSAHGADPHRIWDGAPLADLPQLPTREALPSHDYSDDPPLTRPRCANECREHAEHIYIACFEEPTQLRDSDADGIAIRHYVGWTRQHPPIRRVSQHGAICRESLVAIIPGSLAEEDSLKVNERCPKCGDPLWYGAARQRAT</sequence>
<dbReference type="AlphaFoldDB" id="A0A849CEE0"/>
<comment type="caution">
    <text evidence="1">The sequence shown here is derived from an EMBL/GenBank/DDBJ whole genome shotgun (WGS) entry which is preliminary data.</text>
</comment>
<protein>
    <submittedName>
        <fullName evidence="1">Uncharacterized protein</fullName>
    </submittedName>
</protein>
<gene>
    <name evidence="1" type="ORF">HLB23_28300</name>
</gene>
<dbReference type="Proteomes" id="UP000586827">
    <property type="component" value="Unassembled WGS sequence"/>
</dbReference>
<evidence type="ECO:0000313" key="2">
    <source>
        <dbReference type="Proteomes" id="UP000586827"/>
    </source>
</evidence>
<accession>A0A849CEE0</accession>
<evidence type="ECO:0000313" key="1">
    <source>
        <dbReference type="EMBL" id="NNH73709.1"/>
    </source>
</evidence>
<dbReference type="EMBL" id="JABELX010000011">
    <property type="protein sequence ID" value="NNH73709.1"/>
    <property type="molecule type" value="Genomic_DNA"/>
</dbReference>